<dbReference type="EMBL" id="FN649746">
    <property type="protein sequence ID" value="CBJ48643.1"/>
    <property type="molecule type" value="Genomic_DNA"/>
</dbReference>
<dbReference type="eggNOG" id="KOG4208">
    <property type="taxonomic scope" value="Eukaryota"/>
</dbReference>
<dbReference type="AlphaFoldDB" id="D7G018"/>
<evidence type="ECO:0000256" key="3">
    <source>
        <dbReference type="ARBA" id="ARBA00023242"/>
    </source>
</evidence>
<protein>
    <submittedName>
        <fullName evidence="7">RNA binding protein (ISS)</fullName>
    </submittedName>
</protein>
<dbReference type="SMART" id="SM00360">
    <property type="entry name" value="RRM"/>
    <property type="match status" value="1"/>
</dbReference>
<dbReference type="InterPro" id="IPR012677">
    <property type="entry name" value="Nucleotide-bd_a/b_plait_sf"/>
</dbReference>
<dbReference type="Proteomes" id="UP000002630">
    <property type="component" value="Linkage Group LG21"/>
</dbReference>
<evidence type="ECO:0000256" key="5">
    <source>
        <dbReference type="SAM" id="MobiDB-lite"/>
    </source>
</evidence>
<dbReference type="PANTHER" id="PTHR46754">
    <property type="entry name" value="MKI67 FHA DOMAIN-INTERACTING NUCLEOLAR PHOSPHOPROTEIN"/>
    <property type="match status" value="1"/>
</dbReference>
<comment type="subcellular location">
    <subcellularLocation>
        <location evidence="1">Nucleus</location>
        <location evidence="1">Nucleolus</location>
    </subcellularLocation>
</comment>
<feature type="region of interest" description="Disordered" evidence="5">
    <location>
        <begin position="227"/>
        <end position="419"/>
    </location>
</feature>
<keyword evidence="2 4" id="KW-0694">RNA-binding</keyword>
<sequence length="419" mass="43982">MAKVIRKDLEQKIAALEGAEWDSMSESDLSGGEASDGDELKPPPLPRHAKKAGRKGKGGGSVVPVGPAGEPSGVVYIGHIPHGFYEEAMNGFFKQFGDVIRVRISRSKKSGRCKGYAYVEFVSPEVAQIVAETMNGYFLFDKQLVCRVLKFEEIHPNLFDGAGVKFRKVNWHGLYREKYNADRTQAKDEKHTAKLLKKDKAKKDKLAKLGIDYDFPGFVATLKDRKVAKGPVQKPKGAKRNKESAKVEDGKGGKETGAGQGGEEASNAKDKRSAGKAAAAATASSKGDDAPSAKKSKSSAQPATVAAKSTPKAKGSAKTPSKPIGAEEKHVAAATPSGKSPGKVKGKNGSGKKAKAPKTPEPAVIASVGSTGKKKKAKSPKSGGGAGKKRPLEEAEEATPAAASPASTKKPKSAKRSKA</sequence>
<feature type="domain" description="RRM" evidence="6">
    <location>
        <begin position="73"/>
        <end position="144"/>
    </location>
</feature>
<dbReference type="InterPro" id="IPR000504">
    <property type="entry name" value="RRM_dom"/>
</dbReference>
<dbReference type="OMA" id="ACTESHE"/>
<dbReference type="InterPro" id="IPR035979">
    <property type="entry name" value="RBD_domain_sf"/>
</dbReference>
<feature type="region of interest" description="Disordered" evidence="5">
    <location>
        <begin position="21"/>
        <end position="65"/>
    </location>
</feature>
<feature type="compositionally biased region" description="Basic residues" evidence="5">
    <location>
        <begin position="409"/>
        <end position="419"/>
    </location>
</feature>
<feature type="compositionally biased region" description="Low complexity" evidence="5">
    <location>
        <begin position="398"/>
        <end position="408"/>
    </location>
</feature>
<organism evidence="7 8">
    <name type="scientific">Ectocarpus siliculosus</name>
    <name type="common">Brown alga</name>
    <name type="synonym">Conferva siliculosa</name>
    <dbReference type="NCBI Taxonomy" id="2880"/>
    <lineage>
        <taxon>Eukaryota</taxon>
        <taxon>Sar</taxon>
        <taxon>Stramenopiles</taxon>
        <taxon>Ochrophyta</taxon>
        <taxon>PX clade</taxon>
        <taxon>Phaeophyceae</taxon>
        <taxon>Ectocarpales</taxon>
        <taxon>Ectocarpaceae</taxon>
        <taxon>Ectocarpus</taxon>
    </lineage>
</organism>
<feature type="compositionally biased region" description="Basic and acidic residues" evidence="5">
    <location>
        <begin position="240"/>
        <end position="254"/>
    </location>
</feature>
<dbReference type="Pfam" id="PF00076">
    <property type="entry name" value="RRM_1"/>
    <property type="match status" value="1"/>
</dbReference>
<keyword evidence="8" id="KW-1185">Reference proteome</keyword>
<dbReference type="Gene3D" id="3.30.70.330">
    <property type="match status" value="1"/>
</dbReference>
<evidence type="ECO:0000313" key="8">
    <source>
        <dbReference type="Proteomes" id="UP000002630"/>
    </source>
</evidence>
<dbReference type="STRING" id="2880.D7G018"/>
<evidence type="ECO:0000256" key="2">
    <source>
        <dbReference type="ARBA" id="ARBA00022884"/>
    </source>
</evidence>
<feature type="compositionally biased region" description="Basic residues" evidence="5">
    <location>
        <begin position="342"/>
        <end position="356"/>
    </location>
</feature>
<dbReference type="CDD" id="cd12307">
    <property type="entry name" value="RRM_NIFK_like"/>
    <property type="match status" value="1"/>
</dbReference>
<dbReference type="GO" id="GO:0003723">
    <property type="term" value="F:RNA binding"/>
    <property type="evidence" value="ECO:0007669"/>
    <property type="project" value="UniProtKB-UniRule"/>
</dbReference>
<evidence type="ECO:0000259" key="6">
    <source>
        <dbReference type="PROSITE" id="PS50102"/>
    </source>
</evidence>
<reference evidence="7 8" key="1">
    <citation type="journal article" date="2010" name="Nature">
        <title>The Ectocarpus genome and the independent evolution of multicellularity in brown algae.</title>
        <authorList>
            <person name="Cock J.M."/>
            <person name="Sterck L."/>
            <person name="Rouze P."/>
            <person name="Scornet D."/>
            <person name="Allen A.E."/>
            <person name="Amoutzias G."/>
            <person name="Anthouard V."/>
            <person name="Artiguenave F."/>
            <person name="Aury J.M."/>
            <person name="Badger J.H."/>
            <person name="Beszteri B."/>
            <person name="Billiau K."/>
            <person name="Bonnet E."/>
            <person name="Bothwell J.H."/>
            <person name="Bowler C."/>
            <person name="Boyen C."/>
            <person name="Brownlee C."/>
            <person name="Carrano C.J."/>
            <person name="Charrier B."/>
            <person name="Cho G.Y."/>
            <person name="Coelho S.M."/>
            <person name="Collen J."/>
            <person name="Corre E."/>
            <person name="Da Silva C."/>
            <person name="Delage L."/>
            <person name="Delaroque N."/>
            <person name="Dittami S.M."/>
            <person name="Doulbeau S."/>
            <person name="Elias M."/>
            <person name="Farnham G."/>
            <person name="Gachon C.M."/>
            <person name="Gschloessl B."/>
            <person name="Heesch S."/>
            <person name="Jabbari K."/>
            <person name="Jubin C."/>
            <person name="Kawai H."/>
            <person name="Kimura K."/>
            <person name="Kloareg B."/>
            <person name="Kupper F.C."/>
            <person name="Lang D."/>
            <person name="Le Bail A."/>
            <person name="Leblanc C."/>
            <person name="Lerouge P."/>
            <person name="Lohr M."/>
            <person name="Lopez P.J."/>
            <person name="Martens C."/>
            <person name="Maumus F."/>
            <person name="Michel G."/>
            <person name="Miranda-Saavedra D."/>
            <person name="Morales J."/>
            <person name="Moreau H."/>
            <person name="Motomura T."/>
            <person name="Nagasato C."/>
            <person name="Napoli C.A."/>
            <person name="Nelson D.R."/>
            <person name="Nyvall-Collen P."/>
            <person name="Peters A.F."/>
            <person name="Pommier C."/>
            <person name="Potin P."/>
            <person name="Poulain J."/>
            <person name="Quesneville H."/>
            <person name="Read B."/>
            <person name="Rensing S.A."/>
            <person name="Ritter A."/>
            <person name="Rousvoal S."/>
            <person name="Samanta M."/>
            <person name="Samson G."/>
            <person name="Schroeder D.C."/>
            <person name="Segurens B."/>
            <person name="Strittmatter M."/>
            <person name="Tonon T."/>
            <person name="Tregear J.W."/>
            <person name="Valentin K."/>
            <person name="von Dassow P."/>
            <person name="Yamagishi T."/>
            <person name="Van de Peer Y."/>
            <person name="Wincker P."/>
        </authorList>
    </citation>
    <scope>NUCLEOTIDE SEQUENCE [LARGE SCALE GENOMIC DNA]</scope>
    <source>
        <strain evidence="8">Ec32 / CCAP1310/4</strain>
    </source>
</reference>
<dbReference type="GO" id="GO:0005730">
    <property type="term" value="C:nucleolus"/>
    <property type="evidence" value="ECO:0007669"/>
    <property type="project" value="UniProtKB-SubCell"/>
</dbReference>
<dbReference type="OrthoDB" id="21467at2759"/>
<feature type="compositionally biased region" description="Basic residues" evidence="5">
    <location>
        <begin position="47"/>
        <end position="57"/>
    </location>
</feature>
<dbReference type="EMBL" id="FN648586">
    <property type="protein sequence ID" value="CBJ48643.1"/>
    <property type="molecule type" value="Genomic_DNA"/>
</dbReference>
<accession>D7G018</accession>
<evidence type="ECO:0000313" key="7">
    <source>
        <dbReference type="EMBL" id="CBJ48643.1"/>
    </source>
</evidence>
<dbReference type="PROSITE" id="PS50102">
    <property type="entry name" value="RRM"/>
    <property type="match status" value="1"/>
</dbReference>
<evidence type="ECO:0000256" key="4">
    <source>
        <dbReference type="PROSITE-ProRule" id="PRU00176"/>
    </source>
</evidence>
<feature type="compositionally biased region" description="Low complexity" evidence="5">
    <location>
        <begin position="361"/>
        <end position="371"/>
    </location>
</feature>
<keyword evidence="3" id="KW-0539">Nucleus</keyword>
<gene>
    <name evidence="7" type="ORF">Esi_0039_0141</name>
</gene>
<proteinExistence type="predicted"/>
<dbReference type="InParanoid" id="D7G018"/>
<name>D7G018_ECTSI</name>
<dbReference type="SUPFAM" id="SSF54928">
    <property type="entry name" value="RNA-binding domain, RBD"/>
    <property type="match status" value="1"/>
</dbReference>
<feature type="compositionally biased region" description="Low complexity" evidence="5">
    <location>
        <begin position="275"/>
        <end position="285"/>
    </location>
</feature>
<evidence type="ECO:0000256" key="1">
    <source>
        <dbReference type="ARBA" id="ARBA00004604"/>
    </source>
</evidence>